<dbReference type="OrthoDB" id="1186753at2"/>
<reference evidence="1 2" key="1">
    <citation type="journal article" date="2017" name="Infect. Genet. Evol.">
        <title>Comparative genome analysis of fish pathogen Flavobacterium columnare reveals extensive sequence diversity within the species.</title>
        <authorList>
            <person name="Kayansamruaj P."/>
            <person name="Dong H.T."/>
            <person name="Hirono I."/>
            <person name="Kondo H."/>
            <person name="Senapin S."/>
            <person name="Rodkhum C."/>
        </authorList>
    </citation>
    <scope>NUCLEOTIDE SEQUENCE [LARGE SCALE GENOMIC DNA]</scope>
    <source>
        <strain evidence="1 2">1214</strain>
    </source>
</reference>
<dbReference type="AlphaFoldDB" id="A0A246GED8"/>
<protein>
    <recommendedName>
        <fullName evidence="3">DUF2272 domain-containing protein</fullName>
    </recommendedName>
</protein>
<sequence length="227" mass="25945">MSEKIAKEAEKIANDVVIMNSYKDFYENKGYFLTKNGGLANAKRKPLHFPSTANGFSKKWMDSSWFVLTQRKYLLLLAKFDKDKKVTDSDYSALKKAYDKWESGYYVVFYGEDAKWSCNLFVGESLFMAGYDILSNGKYLSARQIWNGEKLKSVKKENVQRGDIVAFGGTHVEIVTQVRRGQLFEDDEFCSRGAGRGATGNGTEKCDADTWWGSREIDNDNIKFFRP</sequence>
<name>A0A246GED8_9FLAO</name>
<dbReference type="EMBL" id="MTCY01000001">
    <property type="protein sequence ID" value="OWP79740.1"/>
    <property type="molecule type" value="Genomic_DNA"/>
</dbReference>
<evidence type="ECO:0008006" key="3">
    <source>
        <dbReference type="Google" id="ProtNLM"/>
    </source>
</evidence>
<comment type="caution">
    <text evidence="1">The sequence shown here is derived from an EMBL/GenBank/DDBJ whole genome shotgun (WGS) entry which is preliminary data.</text>
</comment>
<evidence type="ECO:0000313" key="2">
    <source>
        <dbReference type="Proteomes" id="UP000198034"/>
    </source>
</evidence>
<evidence type="ECO:0000313" key="1">
    <source>
        <dbReference type="EMBL" id="OWP79740.1"/>
    </source>
</evidence>
<organism evidence="1 2">
    <name type="scientific">Flavobacterium columnare</name>
    <dbReference type="NCBI Taxonomy" id="996"/>
    <lineage>
        <taxon>Bacteria</taxon>
        <taxon>Pseudomonadati</taxon>
        <taxon>Bacteroidota</taxon>
        <taxon>Flavobacteriia</taxon>
        <taxon>Flavobacteriales</taxon>
        <taxon>Flavobacteriaceae</taxon>
        <taxon>Flavobacterium</taxon>
    </lineage>
</organism>
<accession>A0A246GED8</accession>
<proteinExistence type="predicted"/>
<gene>
    <name evidence="1" type="ORF">BWK62_00435</name>
</gene>
<dbReference type="Proteomes" id="UP000198034">
    <property type="component" value="Unassembled WGS sequence"/>
</dbReference>